<keyword evidence="2" id="KW-1185">Reference proteome</keyword>
<organism evidence="1 2">
    <name type="scientific">Ceratopteris richardii</name>
    <name type="common">Triangle waterfern</name>
    <dbReference type="NCBI Taxonomy" id="49495"/>
    <lineage>
        <taxon>Eukaryota</taxon>
        <taxon>Viridiplantae</taxon>
        <taxon>Streptophyta</taxon>
        <taxon>Embryophyta</taxon>
        <taxon>Tracheophyta</taxon>
        <taxon>Polypodiopsida</taxon>
        <taxon>Polypodiidae</taxon>
        <taxon>Polypodiales</taxon>
        <taxon>Pteridineae</taxon>
        <taxon>Pteridaceae</taxon>
        <taxon>Parkerioideae</taxon>
        <taxon>Ceratopteris</taxon>
    </lineage>
</organism>
<reference evidence="1" key="1">
    <citation type="submission" date="2021-08" db="EMBL/GenBank/DDBJ databases">
        <title>WGS assembly of Ceratopteris richardii.</title>
        <authorList>
            <person name="Marchant D.B."/>
            <person name="Chen G."/>
            <person name="Jenkins J."/>
            <person name="Shu S."/>
            <person name="Leebens-Mack J."/>
            <person name="Grimwood J."/>
            <person name="Schmutz J."/>
            <person name="Soltis P."/>
            <person name="Soltis D."/>
            <person name="Chen Z.-H."/>
        </authorList>
    </citation>
    <scope>NUCLEOTIDE SEQUENCE</scope>
    <source>
        <strain evidence="1">Whitten #5841</strain>
        <tissue evidence="1">Leaf</tissue>
    </source>
</reference>
<dbReference type="EMBL" id="CM035438">
    <property type="protein sequence ID" value="KAH7285636.1"/>
    <property type="molecule type" value="Genomic_DNA"/>
</dbReference>
<name>A0A8T2QP69_CERRI</name>
<comment type="caution">
    <text evidence="1">The sequence shown here is derived from an EMBL/GenBank/DDBJ whole genome shotgun (WGS) entry which is preliminary data.</text>
</comment>
<proteinExistence type="predicted"/>
<accession>A0A8T2QP69</accession>
<dbReference type="Proteomes" id="UP000825935">
    <property type="component" value="Chromosome 33"/>
</dbReference>
<evidence type="ECO:0000313" key="2">
    <source>
        <dbReference type="Proteomes" id="UP000825935"/>
    </source>
</evidence>
<protein>
    <submittedName>
        <fullName evidence="1">Uncharacterized protein</fullName>
    </submittedName>
</protein>
<evidence type="ECO:0000313" key="1">
    <source>
        <dbReference type="EMBL" id="KAH7285636.1"/>
    </source>
</evidence>
<dbReference type="AlphaFoldDB" id="A0A8T2QP69"/>
<sequence>MAPYGRAEEHHGSIGTTVPTKFMCSFTILRRSGRFRTAHLLRELSKTRHFTNQMGRCLSSFDASFRTPHILTGRLKHAFGQVIFSFLKLQEAEKHYYGGRSIGNLHRFHMDMSTLIGIELGNSSQPVRGSAHMENLSNYVQSGLTSYIYL</sequence>
<gene>
    <name evidence="1" type="ORF">KP509_33G037600</name>
</gene>